<organism evidence="2 3">
    <name type="scientific">Planktothrix mougeotii LEGE 06226</name>
    <dbReference type="NCBI Taxonomy" id="1828728"/>
    <lineage>
        <taxon>Bacteria</taxon>
        <taxon>Bacillati</taxon>
        <taxon>Cyanobacteriota</taxon>
        <taxon>Cyanophyceae</taxon>
        <taxon>Oscillatoriophycideae</taxon>
        <taxon>Oscillatoriales</taxon>
        <taxon>Microcoleaceae</taxon>
        <taxon>Planktothrix</taxon>
    </lineage>
</organism>
<evidence type="ECO:0000313" key="3">
    <source>
        <dbReference type="Proteomes" id="UP000640725"/>
    </source>
</evidence>
<dbReference type="RefSeq" id="WP_193869366.1">
    <property type="nucleotide sequence ID" value="NZ_JADEWU010000021.1"/>
</dbReference>
<protein>
    <submittedName>
        <fullName evidence="2">HEPN domain-containing protein</fullName>
    </submittedName>
</protein>
<sequence length="256" mass="29792">MTHSTLLQYAKKYVNKLEKLIQQGNALYISLMKNEERIIYGRLNSIDNYDDDSVYMTSKLDQNKAALWKWQKQCCNILEQLPIKGTIYEHILNEMLEIDFKNVRGVEIQELTLDLEALKEDYQEGFLDSLMLQAEGEVLSDYLLQAKQFFDDKYYVAAVLIASSTLECAIKKVCETKFGKETQGLSTKKLVEISNFAKGKGLIDKKAHEEIKKIADLRNKAAHGNFEIFNPEFEEIKETVRELIFKIEVYIEKYMR</sequence>
<name>A0ABR9UE20_9CYAN</name>
<dbReference type="InterPro" id="IPR007842">
    <property type="entry name" value="HEPN_dom"/>
</dbReference>
<keyword evidence="3" id="KW-1185">Reference proteome</keyword>
<comment type="caution">
    <text evidence="2">The sequence shown here is derived from an EMBL/GenBank/DDBJ whole genome shotgun (WGS) entry which is preliminary data.</text>
</comment>
<feature type="domain" description="HEPN" evidence="1">
    <location>
        <begin position="141"/>
        <end position="244"/>
    </location>
</feature>
<evidence type="ECO:0000313" key="2">
    <source>
        <dbReference type="EMBL" id="MBE9143834.1"/>
    </source>
</evidence>
<evidence type="ECO:0000259" key="1">
    <source>
        <dbReference type="Pfam" id="PF05168"/>
    </source>
</evidence>
<dbReference type="Proteomes" id="UP000640725">
    <property type="component" value="Unassembled WGS sequence"/>
</dbReference>
<dbReference type="EMBL" id="JADEWU010000021">
    <property type="protein sequence ID" value="MBE9143834.1"/>
    <property type="molecule type" value="Genomic_DNA"/>
</dbReference>
<proteinExistence type="predicted"/>
<reference evidence="2 3" key="1">
    <citation type="submission" date="2020-10" db="EMBL/GenBank/DDBJ databases">
        <authorList>
            <person name="Castelo-Branco R."/>
            <person name="Eusebio N."/>
            <person name="Adriana R."/>
            <person name="Vieira A."/>
            <person name="Brugerolle De Fraissinette N."/>
            <person name="Rezende De Castro R."/>
            <person name="Schneider M.P."/>
            <person name="Vasconcelos V."/>
            <person name="Leao P.N."/>
        </authorList>
    </citation>
    <scope>NUCLEOTIDE SEQUENCE [LARGE SCALE GENOMIC DNA]</scope>
    <source>
        <strain evidence="2 3">LEGE 06226</strain>
    </source>
</reference>
<accession>A0ABR9UE20</accession>
<gene>
    <name evidence="2" type="ORF">IQ236_11460</name>
</gene>
<dbReference type="Pfam" id="PF05168">
    <property type="entry name" value="HEPN"/>
    <property type="match status" value="1"/>
</dbReference>